<evidence type="ECO:0000313" key="3">
    <source>
        <dbReference type="Proteomes" id="UP000813444"/>
    </source>
</evidence>
<evidence type="ECO:0000256" key="1">
    <source>
        <dbReference type="SAM" id="MobiDB-lite"/>
    </source>
</evidence>
<name>A0A8K0SWP0_9HYPO</name>
<sequence length="150" mass="16469">MPLHMPVPHGVANLVGIACCWLDLERAAMDEANLDREFCALHRHQNQAGLEMGDKLKMVPSTNRFDGPKRSIGHDPRGRYTASNGPSVAHMVALPKTNPPERHQRRYWSRPEHGRMPGELASRSGHPSLHSSIKERSVDGSSGPITIGAA</sequence>
<dbReference type="EMBL" id="JAGPNK010000004">
    <property type="protein sequence ID" value="KAH7323025.1"/>
    <property type="molecule type" value="Genomic_DNA"/>
</dbReference>
<feature type="region of interest" description="Disordered" evidence="1">
    <location>
        <begin position="58"/>
        <end position="150"/>
    </location>
</feature>
<dbReference type="AlphaFoldDB" id="A0A8K0SWP0"/>
<keyword evidence="3" id="KW-1185">Reference proteome</keyword>
<dbReference type="Proteomes" id="UP000813444">
    <property type="component" value="Unassembled WGS sequence"/>
</dbReference>
<reference evidence="2" key="1">
    <citation type="journal article" date="2021" name="Nat. Commun.">
        <title>Genetic determinants of endophytism in the Arabidopsis root mycobiome.</title>
        <authorList>
            <person name="Mesny F."/>
            <person name="Miyauchi S."/>
            <person name="Thiergart T."/>
            <person name="Pickel B."/>
            <person name="Atanasova L."/>
            <person name="Karlsson M."/>
            <person name="Huettel B."/>
            <person name="Barry K.W."/>
            <person name="Haridas S."/>
            <person name="Chen C."/>
            <person name="Bauer D."/>
            <person name="Andreopoulos W."/>
            <person name="Pangilinan J."/>
            <person name="LaButti K."/>
            <person name="Riley R."/>
            <person name="Lipzen A."/>
            <person name="Clum A."/>
            <person name="Drula E."/>
            <person name="Henrissat B."/>
            <person name="Kohler A."/>
            <person name="Grigoriev I.V."/>
            <person name="Martin F.M."/>
            <person name="Hacquard S."/>
        </authorList>
    </citation>
    <scope>NUCLEOTIDE SEQUENCE</scope>
    <source>
        <strain evidence="2">MPI-CAGE-CH-0235</strain>
    </source>
</reference>
<organism evidence="2 3">
    <name type="scientific">Stachybotrys elegans</name>
    <dbReference type="NCBI Taxonomy" id="80388"/>
    <lineage>
        <taxon>Eukaryota</taxon>
        <taxon>Fungi</taxon>
        <taxon>Dikarya</taxon>
        <taxon>Ascomycota</taxon>
        <taxon>Pezizomycotina</taxon>
        <taxon>Sordariomycetes</taxon>
        <taxon>Hypocreomycetidae</taxon>
        <taxon>Hypocreales</taxon>
        <taxon>Stachybotryaceae</taxon>
        <taxon>Stachybotrys</taxon>
    </lineage>
</organism>
<protein>
    <submittedName>
        <fullName evidence="2">Uncharacterized protein</fullName>
    </submittedName>
</protein>
<gene>
    <name evidence="2" type="ORF">B0I35DRAFT_407428</name>
</gene>
<proteinExistence type="predicted"/>
<feature type="compositionally biased region" description="Basic and acidic residues" evidence="1">
    <location>
        <begin position="66"/>
        <end position="78"/>
    </location>
</feature>
<evidence type="ECO:0000313" key="2">
    <source>
        <dbReference type="EMBL" id="KAH7323025.1"/>
    </source>
</evidence>
<comment type="caution">
    <text evidence="2">The sequence shown here is derived from an EMBL/GenBank/DDBJ whole genome shotgun (WGS) entry which is preliminary data.</text>
</comment>
<accession>A0A8K0SWP0</accession>